<dbReference type="Proteomes" id="UP000248924">
    <property type="component" value="Unassembled WGS sequence"/>
</dbReference>
<proteinExistence type="predicted"/>
<feature type="non-terminal residue" evidence="2">
    <location>
        <position position="1"/>
    </location>
</feature>
<evidence type="ECO:0000313" key="2">
    <source>
        <dbReference type="EMBL" id="PZG07063.1"/>
    </source>
</evidence>
<dbReference type="SUPFAM" id="SSF51391">
    <property type="entry name" value="Thiamin phosphate synthase"/>
    <property type="match status" value="1"/>
</dbReference>
<dbReference type="InterPro" id="IPR036206">
    <property type="entry name" value="ThiamineP_synth_sf"/>
</dbReference>
<dbReference type="AlphaFoldDB" id="A0A2W2D862"/>
<gene>
    <name evidence="2" type="ORF">C1I95_31615</name>
</gene>
<dbReference type="EMBL" id="POTY01000340">
    <property type="protein sequence ID" value="PZG07063.1"/>
    <property type="molecule type" value="Genomic_DNA"/>
</dbReference>
<reference evidence="2 3" key="1">
    <citation type="submission" date="2018-01" db="EMBL/GenBank/DDBJ databases">
        <title>Draft genome sequence of Jishengella sp. NA12.</title>
        <authorList>
            <person name="Sahin N."/>
            <person name="Ay H."/>
            <person name="Saygin H."/>
        </authorList>
    </citation>
    <scope>NUCLEOTIDE SEQUENCE [LARGE SCALE GENOMIC DNA]</scope>
    <source>
        <strain evidence="2 3">NA12</strain>
    </source>
</reference>
<evidence type="ECO:0000313" key="3">
    <source>
        <dbReference type="Proteomes" id="UP000248924"/>
    </source>
</evidence>
<name>A0A2W2D862_9ACTN</name>
<feature type="compositionally biased region" description="Pro residues" evidence="1">
    <location>
        <begin position="56"/>
        <end position="65"/>
    </location>
</feature>
<comment type="caution">
    <text evidence="2">The sequence shown here is derived from an EMBL/GenBank/DDBJ whole genome shotgun (WGS) entry which is preliminary data.</text>
</comment>
<dbReference type="InterPro" id="IPR013785">
    <property type="entry name" value="Aldolase_TIM"/>
</dbReference>
<evidence type="ECO:0000256" key="1">
    <source>
        <dbReference type="SAM" id="MobiDB-lite"/>
    </source>
</evidence>
<organism evidence="2 3">
    <name type="scientific">Micromonospora craterilacus</name>
    <dbReference type="NCBI Taxonomy" id="1655439"/>
    <lineage>
        <taxon>Bacteria</taxon>
        <taxon>Bacillati</taxon>
        <taxon>Actinomycetota</taxon>
        <taxon>Actinomycetes</taxon>
        <taxon>Micromonosporales</taxon>
        <taxon>Micromonosporaceae</taxon>
        <taxon>Micromonospora</taxon>
    </lineage>
</organism>
<sequence>PVPALALGGIETPTQVRACVEAGAAGVAVLGAIMRATDPRQAATTLTSAFQEAATPKPPTRNPGR</sequence>
<protein>
    <submittedName>
        <fullName evidence="2">Thiamine monophosphate synthase</fullName>
    </submittedName>
</protein>
<keyword evidence="3" id="KW-1185">Reference proteome</keyword>
<dbReference type="Gene3D" id="3.20.20.70">
    <property type="entry name" value="Aldolase class I"/>
    <property type="match status" value="1"/>
</dbReference>
<accession>A0A2W2D862</accession>
<feature type="region of interest" description="Disordered" evidence="1">
    <location>
        <begin position="46"/>
        <end position="65"/>
    </location>
</feature>